<evidence type="ECO:0000256" key="1">
    <source>
        <dbReference type="ARBA" id="ARBA00001947"/>
    </source>
</evidence>
<evidence type="ECO:0000256" key="2">
    <source>
        <dbReference type="ARBA" id="ARBA00004141"/>
    </source>
</evidence>
<dbReference type="Proteomes" id="UP000218887">
    <property type="component" value="Unassembled WGS sequence"/>
</dbReference>
<feature type="transmembrane region" description="Helical" evidence="12">
    <location>
        <begin position="82"/>
        <end position="105"/>
    </location>
</feature>
<dbReference type="AlphaFoldDB" id="A0A2A2IEM9"/>
<comment type="subcellular location">
    <subcellularLocation>
        <location evidence="2">Membrane</location>
        <topology evidence="2">Multi-pass membrane protein</topology>
    </subcellularLocation>
</comment>
<protein>
    <recommendedName>
        <fullName evidence="13">Peptidase M50 domain-containing protein</fullName>
    </recommendedName>
</protein>
<keyword evidence="15" id="KW-1185">Reference proteome</keyword>
<comment type="similarity">
    <text evidence="3">Belongs to the peptidase M50B family.</text>
</comment>
<evidence type="ECO:0000259" key="13">
    <source>
        <dbReference type="Pfam" id="PF02163"/>
    </source>
</evidence>
<keyword evidence="8" id="KW-0862">Zinc</keyword>
<feature type="domain" description="Peptidase M50" evidence="13">
    <location>
        <begin position="16"/>
        <end position="105"/>
    </location>
</feature>
<feature type="transmembrane region" description="Helical" evidence="12">
    <location>
        <begin position="50"/>
        <end position="70"/>
    </location>
</feature>
<reference evidence="14 15" key="1">
    <citation type="submission" date="2017-08" db="EMBL/GenBank/DDBJ databases">
        <title>Virgibacillus indicus sp. nov. and Virgibacillus profoundi sp. nov, two moderately halophilic bacteria isolated from marine sediment by using the Microfluidic Streak Plate.</title>
        <authorList>
            <person name="Xu B."/>
            <person name="Hu B."/>
            <person name="Wang J."/>
            <person name="Zhu Y."/>
            <person name="Huang L."/>
            <person name="Du W."/>
            <person name="Huang Y."/>
        </authorList>
    </citation>
    <scope>NUCLEOTIDE SEQUENCE [LARGE SCALE GENOMIC DNA]</scope>
    <source>
        <strain evidence="14 15">IO3-P3-H5</strain>
    </source>
</reference>
<evidence type="ECO:0000256" key="8">
    <source>
        <dbReference type="ARBA" id="ARBA00022833"/>
    </source>
</evidence>
<feature type="transmembrane region" description="Helical" evidence="12">
    <location>
        <begin position="111"/>
        <end position="130"/>
    </location>
</feature>
<evidence type="ECO:0000256" key="12">
    <source>
        <dbReference type="SAM" id="Phobius"/>
    </source>
</evidence>
<accession>A0A2A2IEM9</accession>
<name>A0A2A2IEM9_9BACI</name>
<keyword evidence="9 12" id="KW-1133">Transmembrane helix</keyword>
<dbReference type="InterPro" id="IPR008915">
    <property type="entry name" value="Peptidase_M50"/>
</dbReference>
<dbReference type="GO" id="GO:0006508">
    <property type="term" value="P:proteolysis"/>
    <property type="evidence" value="ECO:0007669"/>
    <property type="project" value="UniProtKB-KW"/>
</dbReference>
<dbReference type="GO" id="GO:0016020">
    <property type="term" value="C:membrane"/>
    <property type="evidence" value="ECO:0007669"/>
    <property type="project" value="UniProtKB-SubCell"/>
</dbReference>
<evidence type="ECO:0000256" key="4">
    <source>
        <dbReference type="ARBA" id="ARBA00022670"/>
    </source>
</evidence>
<dbReference type="Pfam" id="PF02163">
    <property type="entry name" value="Peptidase_M50"/>
    <property type="match status" value="1"/>
</dbReference>
<proteinExistence type="inferred from homology"/>
<evidence type="ECO:0000256" key="9">
    <source>
        <dbReference type="ARBA" id="ARBA00022989"/>
    </source>
</evidence>
<evidence type="ECO:0000256" key="5">
    <source>
        <dbReference type="ARBA" id="ARBA00022692"/>
    </source>
</evidence>
<evidence type="ECO:0000256" key="7">
    <source>
        <dbReference type="ARBA" id="ARBA00022801"/>
    </source>
</evidence>
<keyword evidence="10" id="KW-0482">Metalloprotease</keyword>
<comment type="cofactor">
    <cofactor evidence="1">
        <name>Zn(2+)</name>
        <dbReference type="ChEBI" id="CHEBI:29105"/>
    </cofactor>
</comment>
<dbReference type="GO" id="GO:0046872">
    <property type="term" value="F:metal ion binding"/>
    <property type="evidence" value="ECO:0007669"/>
    <property type="project" value="UniProtKB-KW"/>
</dbReference>
<dbReference type="PANTHER" id="PTHR39188:SF3">
    <property type="entry name" value="STAGE IV SPORULATION PROTEIN FB"/>
    <property type="match status" value="1"/>
</dbReference>
<dbReference type="RefSeq" id="WP_095655746.1">
    <property type="nucleotide sequence ID" value="NZ_NPOA01000007.1"/>
</dbReference>
<evidence type="ECO:0000256" key="6">
    <source>
        <dbReference type="ARBA" id="ARBA00022723"/>
    </source>
</evidence>
<dbReference type="PANTHER" id="PTHR39188">
    <property type="entry name" value="MEMBRANE-ASSOCIATED ZINC METALLOPROTEASE M50B"/>
    <property type="match status" value="1"/>
</dbReference>
<dbReference type="EMBL" id="NPOA01000007">
    <property type="protein sequence ID" value="PAV29543.1"/>
    <property type="molecule type" value="Genomic_DNA"/>
</dbReference>
<comment type="caution">
    <text evidence="14">The sequence shown here is derived from an EMBL/GenBank/DDBJ whole genome shotgun (WGS) entry which is preliminary data.</text>
</comment>
<sequence length="155" mass="17545">MDIYLLVFLITIAAPFSIFLHELGHAIAARTVNADQITLSIGLGNKISTIFLGKIQITINAIFFLGGLAKSERNIPYKSSEIVWISISGPITNAVFAFLVYLAYFIYPNNFLHLLFLFNLWLAFANIIPFKIKEKKTDGYTIFKEAVHTLKRMLK</sequence>
<keyword evidence="4" id="KW-0645">Protease</keyword>
<evidence type="ECO:0000256" key="3">
    <source>
        <dbReference type="ARBA" id="ARBA00007931"/>
    </source>
</evidence>
<dbReference type="GO" id="GO:0008237">
    <property type="term" value="F:metallopeptidase activity"/>
    <property type="evidence" value="ECO:0007669"/>
    <property type="project" value="UniProtKB-KW"/>
</dbReference>
<keyword evidence="11 12" id="KW-0472">Membrane</keyword>
<gene>
    <name evidence="14" type="ORF">CIL05_11815</name>
</gene>
<organism evidence="14 15">
    <name type="scientific">Virgibacillus profundi</name>
    <dbReference type="NCBI Taxonomy" id="2024555"/>
    <lineage>
        <taxon>Bacteria</taxon>
        <taxon>Bacillati</taxon>
        <taxon>Bacillota</taxon>
        <taxon>Bacilli</taxon>
        <taxon>Bacillales</taxon>
        <taxon>Bacillaceae</taxon>
        <taxon>Virgibacillus</taxon>
    </lineage>
</organism>
<evidence type="ECO:0000256" key="10">
    <source>
        <dbReference type="ARBA" id="ARBA00023049"/>
    </source>
</evidence>
<keyword evidence="7" id="KW-0378">Hydrolase</keyword>
<evidence type="ECO:0000256" key="11">
    <source>
        <dbReference type="ARBA" id="ARBA00023136"/>
    </source>
</evidence>
<keyword evidence="6" id="KW-0479">Metal-binding</keyword>
<evidence type="ECO:0000313" key="15">
    <source>
        <dbReference type="Proteomes" id="UP000218887"/>
    </source>
</evidence>
<evidence type="ECO:0000313" key="14">
    <source>
        <dbReference type="EMBL" id="PAV29543.1"/>
    </source>
</evidence>
<dbReference type="OrthoDB" id="2080990at2"/>
<keyword evidence="5 12" id="KW-0812">Transmembrane</keyword>